<dbReference type="GO" id="GO:0005739">
    <property type="term" value="C:mitochondrion"/>
    <property type="evidence" value="ECO:0007669"/>
    <property type="project" value="UniProtKB-SubCell"/>
</dbReference>
<organism evidence="5">
    <name type="scientific">marine metagenome</name>
    <dbReference type="NCBI Taxonomy" id="408172"/>
    <lineage>
        <taxon>unclassified sequences</taxon>
        <taxon>metagenomes</taxon>
        <taxon>ecological metagenomes</taxon>
    </lineage>
</organism>
<evidence type="ECO:0000256" key="4">
    <source>
        <dbReference type="ARBA" id="ARBA00023128"/>
    </source>
</evidence>
<evidence type="ECO:0000313" key="5">
    <source>
        <dbReference type="EMBL" id="SUZ49769.1"/>
    </source>
</evidence>
<name>A0A381N5P4_9ZZZZ</name>
<gene>
    <name evidence="5" type="ORF">METZ01_LOCUS2623</name>
</gene>
<keyword evidence="4" id="KW-0496">Mitochondrion</keyword>
<dbReference type="GO" id="GO:0035243">
    <property type="term" value="F:protein-arginine omega-N symmetric methyltransferase activity"/>
    <property type="evidence" value="ECO:0007669"/>
    <property type="project" value="TreeGrafter"/>
</dbReference>
<keyword evidence="2" id="KW-0489">Methyltransferase</keyword>
<proteinExistence type="predicted"/>
<dbReference type="EMBL" id="UINC01000134">
    <property type="protein sequence ID" value="SUZ49769.1"/>
    <property type="molecule type" value="Genomic_DNA"/>
</dbReference>
<dbReference type="InterPro" id="IPR003788">
    <property type="entry name" value="NDUFAF7"/>
</dbReference>
<dbReference type="InterPro" id="IPR038375">
    <property type="entry name" value="NDUFAF7_sf"/>
</dbReference>
<dbReference type="AlphaFoldDB" id="A0A381N5P4"/>
<comment type="subcellular location">
    <subcellularLocation>
        <location evidence="1">Mitochondrion</location>
    </subcellularLocation>
</comment>
<evidence type="ECO:0000256" key="2">
    <source>
        <dbReference type="ARBA" id="ARBA00022603"/>
    </source>
</evidence>
<protein>
    <recommendedName>
        <fullName evidence="6">SAM-dependent methyltransferase</fullName>
    </recommendedName>
</protein>
<dbReference type="GO" id="GO:0032259">
    <property type="term" value="P:methylation"/>
    <property type="evidence" value="ECO:0007669"/>
    <property type="project" value="UniProtKB-KW"/>
</dbReference>
<dbReference type="Gene3D" id="3.40.50.12710">
    <property type="match status" value="1"/>
</dbReference>
<dbReference type="InterPro" id="IPR029063">
    <property type="entry name" value="SAM-dependent_MTases_sf"/>
</dbReference>
<dbReference type="SUPFAM" id="SSF53335">
    <property type="entry name" value="S-adenosyl-L-methionine-dependent methyltransferases"/>
    <property type="match status" value="1"/>
</dbReference>
<evidence type="ECO:0008006" key="6">
    <source>
        <dbReference type="Google" id="ProtNLM"/>
    </source>
</evidence>
<evidence type="ECO:0000256" key="3">
    <source>
        <dbReference type="ARBA" id="ARBA00022679"/>
    </source>
</evidence>
<keyword evidence="3" id="KW-0808">Transferase</keyword>
<evidence type="ECO:0000256" key="1">
    <source>
        <dbReference type="ARBA" id="ARBA00004173"/>
    </source>
</evidence>
<dbReference type="Pfam" id="PF02636">
    <property type="entry name" value="Methyltransf_28"/>
    <property type="match status" value="1"/>
</dbReference>
<dbReference type="PANTHER" id="PTHR12049">
    <property type="entry name" value="PROTEIN ARGININE METHYLTRANSFERASE NDUFAF7, MITOCHONDRIAL"/>
    <property type="match status" value="1"/>
</dbReference>
<sequence>MLLRDLIIAQIRTEGPLTFAEYMEAALYHQTDGYYARNEQRSGRTGDFYTSVDVGPLFGELIAVQLAEMWQLITSTTNTDGFDLVEVGAGNARLAQDILGAAATMETGFYDSIRLHLIERSSQARTKHEENLDQHARKLVTSSDTLPNVSQGVIFANELLDAFPTHRITMTFKGLRETYIDIENGKLIERLGPLSTPALDDYLQRLGMQLPLHGQAEVNLHALDWIRNASSRLEHGFIILIDYGKLAQELFNTESVSGTFTAQQQHLTSQPAASKNESSASQFDWLNEPGEWDLTSHVDLTSIRTAAEETDLSTLGVIDQTYFLIGLGVVEHLPQEGDERVGLKRRLAARTLLMPGGLGSTHKVLLFGKQVGSPPLQGCSYQTRLT</sequence>
<accession>A0A381N5P4</accession>
<reference evidence="5" key="1">
    <citation type="submission" date="2018-05" db="EMBL/GenBank/DDBJ databases">
        <authorList>
            <person name="Lanie J.A."/>
            <person name="Ng W.-L."/>
            <person name="Kazmierczak K.M."/>
            <person name="Andrzejewski T.M."/>
            <person name="Davidsen T.M."/>
            <person name="Wayne K.J."/>
            <person name="Tettelin H."/>
            <person name="Glass J.I."/>
            <person name="Rusch D."/>
            <person name="Podicherti R."/>
            <person name="Tsui H.-C.T."/>
            <person name="Winkler M.E."/>
        </authorList>
    </citation>
    <scope>NUCLEOTIDE SEQUENCE</scope>
</reference>
<dbReference type="PANTHER" id="PTHR12049:SF7">
    <property type="entry name" value="PROTEIN ARGININE METHYLTRANSFERASE NDUFAF7, MITOCHONDRIAL"/>
    <property type="match status" value="1"/>
</dbReference>